<evidence type="ECO:0000313" key="3">
    <source>
        <dbReference type="EMBL" id="QRG70813.1"/>
    </source>
</evidence>
<feature type="chain" id="PRO_5046169654" description="YtkA-like domain-containing protein" evidence="2">
    <location>
        <begin position="27"/>
        <end position="284"/>
    </location>
</feature>
<protein>
    <recommendedName>
        <fullName evidence="5">YtkA-like domain-containing protein</fullName>
    </recommendedName>
</protein>
<reference evidence="3 4" key="1">
    <citation type="submission" date="2021-01" db="EMBL/GenBank/DDBJ databases">
        <title>Identification of strong promoters based on the transcriptome of Brevibacillus choshinensis.</title>
        <authorList>
            <person name="Yao D."/>
            <person name="Zhang K."/>
            <person name="Wu J."/>
        </authorList>
    </citation>
    <scope>NUCLEOTIDE SEQUENCE [LARGE SCALE GENOMIC DNA]</scope>
    <source>
        <strain evidence="3 4">HPD31-SP3</strain>
    </source>
</reference>
<gene>
    <name evidence="3" type="ORF">JNE38_27710</name>
</gene>
<proteinExistence type="predicted"/>
<organism evidence="3 4">
    <name type="scientific">Brevibacillus choshinensis</name>
    <dbReference type="NCBI Taxonomy" id="54911"/>
    <lineage>
        <taxon>Bacteria</taxon>
        <taxon>Bacillati</taxon>
        <taxon>Bacillota</taxon>
        <taxon>Bacilli</taxon>
        <taxon>Bacillales</taxon>
        <taxon>Paenibacillaceae</taxon>
        <taxon>Brevibacillus</taxon>
    </lineage>
</organism>
<sequence>MKRRTMLAGAMSIALLLAGCGNTELAANNDSGHGANHAQGDTHGGHNAESAAPADHLKASFAFASGSAKANEKTEIKVRISDKDGSPVNDFEVNHEKLMHLIVVSEDLSSFSHIHPEFKGEGTFTVPTTFLNGGKYKMFADFKPAGGSGTTLSEWVHVEGEAAQPSAAIAPDAKLVKEVGDKEIELSLSGTKANEEVTLSYDIRDAKTKEGIQNLEPYLGAVGHVVILSQDAEQYLHVHPLDEKATGPKAEFATTFPHSGIYKIWGQFQHKGEVFTVPFVVEIK</sequence>
<dbReference type="EMBL" id="CP069127">
    <property type="protein sequence ID" value="QRG70813.1"/>
    <property type="molecule type" value="Genomic_DNA"/>
</dbReference>
<keyword evidence="2" id="KW-0732">Signal</keyword>
<accession>A0ABX7FYC8</accession>
<feature type="signal peptide" evidence="2">
    <location>
        <begin position="1"/>
        <end position="26"/>
    </location>
</feature>
<evidence type="ECO:0000256" key="1">
    <source>
        <dbReference type="SAM" id="MobiDB-lite"/>
    </source>
</evidence>
<evidence type="ECO:0000256" key="2">
    <source>
        <dbReference type="SAM" id="SignalP"/>
    </source>
</evidence>
<feature type="region of interest" description="Disordered" evidence="1">
    <location>
        <begin position="31"/>
        <end position="51"/>
    </location>
</feature>
<evidence type="ECO:0000313" key="4">
    <source>
        <dbReference type="Proteomes" id="UP000596248"/>
    </source>
</evidence>
<dbReference type="Proteomes" id="UP000596248">
    <property type="component" value="Chromosome"/>
</dbReference>
<evidence type="ECO:0008006" key="5">
    <source>
        <dbReference type="Google" id="ProtNLM"/>
    </source>
</evidence>
<keyword evidence="4" id="KW-1185">Reference proteome</keyword>
<name>A0ABX7FYC8_BRECH</name>
<dbReference type="PROSITE" id="PS51257">
    <property type="entry name" value="PROKAR_LIPOPROTEIN"/>
    <property type="match status" value="1"/>
</dbReference>